<dbReference type="AlphaFoldDB" id="A0AA49FLC1"/>
<dbReference type="PROSITE" id="PS51295">
    <property type="entry name" value="CRM"/>
    <property type="match status" value="1"/>
</dbReference>
<feature type="domain" description="CRM" evidence="4">
    <location>
        <begin position="2"/>
        <end position="98"/>
    </location>
</feature>
<reference evidence="5" key="1">
    <citation type="journal article" date="2023" name="Nat. Microbiol.">
        <title>Enrichment and characterization of a nitric oxide-reducing microbial community in a continuous bioreactor.</title>
        <authorList>
            <person name="Garrido-Amador P."/>
            <person name="Stortenbeker N."/>
            <person name="Wessels H.J.C.T."/>
            <person name="Speth D.R."/>
            <person name="Garcia-Heredia I."/>
            <person name="Kartal B."/>
        </authorList>
    </citation>
    <scope>NUCLEOTIDE SEQUENCE</scope>
    <source>
        <strain evidence="5">MAG1</strain>
    </source>
</reference>
<dbReference type="GO" id="GO:0003723">
    <property type="term" value="F:RNA binding"/>
    <property type="evidence" value="ECO:0007669"/>
    <property type="project" value="UniProtKB-UniRule"/>
</dbReference>
<evidence type="ECO:0000256" key="2">
    <source>
        <dbReference type="PROSITE-ProRule" id="PRU00626"/>
    </source>
</evidence>
<dbReference type="EMBL" id="CP107246">
    <property type="protein sequence ID" value="WIM05630.1"/>
    <property type="molecule type" value="Genomic_DNA"/>
</dbReference>
<sequence>MIELTPIQRRALRAAAHPLHPVVSIAQKGLTPAVLGEIDRSLKAHGLIKVRLYDIERADRDALLGEICGSLDCAPVQRIGNILVLWREKPEEEAPKPRRKAAPRTKKQAAAALERRRTRRT</sequence>
<proteinExistence type="predicted"/>
<dbReference type="SMART" id="SM01103">
    <property type="entry name" value="CRS1_YhbY"/>
    <property type="match status" value="1"/>
</dbReference>
<dbReference type="Gene3D" id="3.30.110.60">
    <property type="entry name" value="YhbY-like"/>
    <property type="match status" value="1"/>
</dbReference>
<evidence type="ECO:0000256" key="1">
    <source>
        <dbReference type="ARBA" id="ARBA00022884"/>
    </source>
</evidence>
<feature type="region of interest" description="Disordered" evidence="3">
    <location>
        <begin position="90"/>
        <end position="121"/>
    </location>
</feature>
<dbReference type="KEGG" id="npv:OHM77_13280"/>
<dbReference type="PANTHER" id="PTHR40065">
    <property type="entry name" value="RNA-BINDING PROTEIN YHBY"/>
    <property type="match status" value="1"/>
</dbReference>
<feature type="compositionally biased region" description="Basic residues" evidence="3">
    <location>
        <begin position="97"/>
        <end position="107"/>
    </location>
</feature>
<accession>A0AA49FLC1</accession>
<dbReference type="Proteomes" id="UP001234916">
    <property type="component" value="Chromosome"/>
</dbReference>
<name>A0AA49FLC1_9PROT</name>
<dbReference type="InterPro" id="IPR035920">
    <property type="entry name" value="YhbY-like_sf"/>
</dbReference>
<organism evidence="5">
    <name type="scientific">Candidatus Nitricoxidivorans perseverans</name>
    <dbReference type="NCBI Taxonomy" id="2975601"/>
    <lineage>
        <taxon>Bacteria</taxon>
        <taxon>Pseudomonadati</taxon>
        <taxon>Pseudomonadota</taxon>
        <taxon>Betaproteobacteria</taxon>
        <taxon>Nitrosomonadales</taxon>
        <taxon>Sterolibacteriaceae</taxon>
        <taxon>Candidatus Nitricoxidivorans</taxon>
    </lineage>
</organism>
<evidence type="ECO:0000256" key="3">
    <source>
        <dbReference type="SAM" id="MobiDB-lite"/>
    </source>
</evidence>
<keyword evidence="1 2" id="KW-0694">RNA-binding</keyword>
<dbReference type="InterPro" id="IPR001890">
    <property type="entry name" value="RNA-binding_CRM"/>
</dbReference>
<dbReference type="SUPFAM" id="SSF75471">
    <property type="entry name" value="YhbY-like"/>
    <property type="match status" value="1"/>
</dbReference>
<evidence type="ECO:0000259" key="4">
    <source>
        <dbReference type="PROSITE" id="PS51295"/>
    </source>
</evidence>
<protein>
    <submittedName>
        <fullName evidence="5">YhbY family RNA-binding protein</fullName>
    </submittedName>
</protein>
<gene>
    <name evidence="5" type="ORF">OHM77_13280</name>
</gene>
<dbReference type="Pfam" id="PF01985">
    <property type="entry name" value="CRS1_YhbY"/>
    <property type="match status" value="1"/>
</dbReference>
<evidence type="ECO:0000313" key="5">
    <source>
        <dbReference type="EMBL" id="WIM05630.1"/>
    </source>
</evidence>
<dbReference type="InterPro" id="IPR051925">
    <property type="entry name" value="RNA-binding_domain"/>
</dbReference>
<dbReference type="PANTHER" id="PTHR40065:SF3">
    <property type="entry name" value="RNA-BINDING PROTEIN YHBY"/>
    <property type="match status" value="1"/>
</dbReference>